<name>A0ABS7XG02_9FLAO</name>
<dbReference type="SUPFAM" id="SSF53448">
    <property type="entry name" value="Nucleotide-diphospho-sugar transferases"/>
    <property type="match status" value="1"/>
</dbReference>
<keyword evidence="2" id="KW-1185">Reference proteome</keyword>
<reference evidence="2" key="1">
    <citation type="submission" date="2023-07" db="EMBL/GenBank/DDBJ databases">
        <title>Novel species isolated from saline lakes on Tibetan Plateau.</title>
        <authorList>
            <person name="Lu H."/>
        </authorList>
    </citation>
    <scope>NUCLEOTIDE SEQUENCE [LARGE SCALE GENOMIC DNA]</scope>
    <source>
        <strain evidence="2">CAK8W</strain>
    </source>
</reference>
<evidence type="ECO:0000313" key="2">
    <source>
        <dbReference type="Proteomes" id="UP001199314"/>
    </source>
</evidence>
<dbReference type="Gene3D" id="3.90.550.10">
    <property type="entry name" value="Spore Coat Polysaccharide Biosynthesis Protein SpsA, Chain A"/>
    <property type="match status" value="1"/>
</dbReference>
<dbReference type="PANTHER" id="PTHR36529:SF1">
    <property type="entry name" value="GLYCOSYLTRANSFERASE"/>
    <property type="match status" value="1"/>
</dbReference>
<proteinExistence type="predicted"/>
<dbReference type="PANTHER" id="PTHR36529">
    <property type="entry name" value="SLL1095 PROTEIN"/>
    <property type="match status" value="1"/>
</dbReference>
<sequence length="223" mass="25411">MENKTGILIFSRSTLAECSVKKFNGNHSFFESQKKRLEALCAKTGLDVIWFGEKHQKGKNFGERFCHSIASVFSKGYDSLIIIGNDCPQLKFNHLQSSIKSLESGNASLGRCFDGGFYLLGIQKKHFKYSEFINLSWNSHKVSNELVKSLKPKVEIDFLSIFKDVDNQSDFLSLLDFSKQLYTDVILILKRILKFFNIHFQDPTLFVKEGVTGVYFNKAPPSV</sequence>
<evidence type="ECO:0000313" key="1">
    <source>
        <dbReference type="EMBL" id="MBZ9777898.1"/>
    </source>
</evidence>
<dbReference type="InterPro" id="IPR029044">
    <property type="entry name" value="Nucleotide-diphossugar_trans"/>
</dbReference>
<organism evidence="1 2">
    <name type="scientific">Psychroflexus longus</name>
    <dbReference type="NCBI Taxonomy" id="2873596"/>
    <lineage>
        <taxon>Bacteria</taxon>
        <taxon>Pseudomonadati</taxon>
        <taxon>Bacteroidota</taxon>
        <taxon>Flavobacteriia</taxon>
        <taxon>Flavobacteriales</taxon>
        <taxon>Flavobacteriaceae</taxon>
        <taxon>Psychroflexus</taxon>
    </lineage>
</organism>
<gene>
    <name evidence="1" type="ORF">LB452_03085</name>
</gene>
<dbReference type="RefSeq" id="WP_224460256.1">
    <property type="nucleotide sequence ID" value="NZ_JAIQZE010000002.1"/>
</dbReference>
<dbReference type="Proteomes" id="UP001199314">
    <property type="component" value="Unassembled WGS sequence"/>
</dbReference>
<comment type="caution">
    <text evidence="1">The sequence shown here is derived from an EMBL/GenBank/DDBJ whole genome shotgun (WGS) entry which is preliminary data.</text>
</comment>
<protein>
    <submittedName>
        <fullName evidence="1">DUF2064 domain-containing protein</fullName>
    </submittedName>
</protein>
<dbReference type="Pfam" id="PF09837">
    <property type="entry name" value="DUF2064"/>
    <property type="match status" value="1"/>
</dbReference>
<dbReference type="EMBL" id="JAIQZE010000002">
    <property type="protein sequence ID" value="MBZ9777898.1"/>
    <property type="molecule type" value="Genomic_DNA"/>
</dbReference>
<accession>A0ABS7XG02</accession>
<dbReference type="InterPro" id="IPR018641">
    <property type="entry name" value="Trfase_1_rSAM/seldom-assoc"/>
</dbReference>